<evidence type="ECO:0000256" key="1">
    <source>
        <dbReference type="ARBA" id="ARBA00004123"/>
    </source>
</evidence>
<dbReference type="GO" id="GO:0005634">
    <property type="term" value="C:nucleus"/>
    <property type="evidence" value="ECO:0007669"/>
    <property type="project" value="UniProtKB-SubCell"/>
</dbReference>
<comment type="function">
    <text evidence="8">Variant histone H2A which can replace H2A in some nucleosomes. Nucleosomes wrap and compact DNA into chromatin, limiting DNA accessibility to the cellular machineries which require DNA as a template. Histones thereby play a central role in transcription regulation, DNA repair, DNA replication and chromosomal stability. DNA accessibility is regulated via a complex set of post-translational modifications of histones, also called histone code, and nucleosome remodeling. This variant is enriched at promoters, it may keep them in a repressed state until the appropriate activation signal is received. Near telomeres, it may counteract gene silencing caused by the spread of heterochromatin proteins. Required for the RNA polymerase II and SPT15/TBP recruitment to the target genes. Involved in chromosome stability.</text>
</comment>
<evidence type="ECO:0000313" key="15">
    <source>
        <dbReference type="Proteomes" id="UP001211065"/>
    </source>
</evidence>
<dbReference type="InterPro" id="IPR002119">
    <property type="entry name" value="Histone_H2A"/>
</dbReference>
<keyword evidence="4 10" id="KW-0158">Chromosome</keyword>
<evidence type="ECO:0000259" key="13">
    <source>
        <dbReference type="Pfam" id="PF16211"/>
    </source>
</evidence>
<dbReference type="GO" id="GO:0003677">
    <property type="term" value="F:DNA binding"/>
    <property type="evidence" value="ECO:0007669"/>
    <property type="project" value="UniProtKB-KW"/>
</dbReference>
<evidence type="ECO:0000256" key="8">
    <source>
        <dbReference type="ARBA" id="ARBA00037526"/>
    </source>
</evidence>
<feature type="domain" description="Core Histone H2A/H2B/H3" evidence="12">
    <location>
        <begin position="14"/>
        <end position="95"/>
    </location>
</feature>
<evidence type="ECO:0000259" key="12">
    <source>
        <dbReference type="Pfam" id="PF00125"/>
    </source>
</evidence>
<evidence type="ECO:0000256" key="7">
    <source>
        <dbReference type="ARBA" id="ARBA00023269"/>
    </source>
</evidence>
<dbReference type="PRINTS" id="PR00620">
    <property type="entry name" value="HISTONEH2A"/>
</dbReference>
<dbReference type="Proteomes" id="UP001211065">
    <property type="component" value="Unassembled WGS sequence"/>
</dbReference>
<keyword evidence="7 10" id="KW-0544">Nucleosome core</keyword>
<dbReference type="InterPro" id="IPR032458">
    <property type="entry name" value="Histone_H2A_CS"/>
</dbReference>
<feature type="compositionally biased region" description="Low complexity" evidence="11">
    <location>
        <begin position="12"/>
        <end position="26"/>
    </location>
</feature>
<dbReference type="SMART" id="SM00414">
    <property type="entry name" value="H2A"/>
    <property type="match status" value="1"/>
</dbReference>
<evidence type="ECO:0000256" key="9">
    <source>
        <dbReference type="ARBA" id="ARBA00063043"/>
    </source>
</evidence>
<evidence type="ECO:0000256" key="6">
    <source>
        <dbReference type="ARBA" id="ARBA00023242"/>
    </source>
</evidence>
<evidence type="ECO:0000256" key="10">
    <source>
        <dbReference type="RuleBase" id="RU003767"/>
    </source>
</evidence>
<reference evidence="14" key="1">
    <citation type="submission" date="2020-05" db="EMBL/GenBank/DDBJ databases">
        <title>Phylogenomic resolution of chytrid fungi.</title>
        <authorList>
            <person name="Stajich J.E."/>
            <person name="Amses K."/>
            <person name="Simmons R."/>
            <person name="Seto K."/>
            <person name="Myers J."/>
            <person name="Bonds A."/>
            <person name="Quandt C.A."/>
            <person name="Barry K."/>
            <person name="Liu P."/>
            <person name="Grigoriev I."/>
            <person name="Longcore J.E."/>
            <person name="James T.Y."/>
        </authorList>
    </citation>
    <scope>NUCLEOTIDE SEQUENCE</scope>
    <source>
        <strain evidence="14">JEL0476</strain>
    </source>
</reference>
<dbReference type="FunFam" id="1.10.20.10:FF:000005">
    <property type="entry name" value="Histone H2A"/>
    <property type="match status" value="1"/>
</dbReference>
<dbReference type="Pfam" id="PF00125">
    <property type="entry name" value="Histone"/>
    <property type="match status" value="1"/>
</dbReference>
<dbReference type="SUPFAM" id="SSF47113">
    <property type="entry name" value="Histone-fold"/>
    <property type="match status" value="1"/>
</dbReference>
<dbReference type="GO" id="GO:0000786">
    <property type="term" value="C:nucleosome"/>
    <property type="evidence" value="ECO:0007669"/>
    <property type="project" value="UniProtKB-KW"/>
</dbReference>
<name>A0AAD5Y102_9FUNG</name>
<dbReference type="EMBL" id="JADGJW010000215">
    <property type="protein sequence ID" value="KAJ3221680.1"/>
    <property type="molecule type" value="Genomic_DNA"/>
</dbReference>
<organism evidence="14 15">
    <name type="scientific">Clydaea vesicula</name>
    <dbReference type="NCBI Taxonomy" id="447962"/>
    <lineage>
        <taxon>Eukaryota</taxon>
        <taxon>Fungi</taxon>
        <taxon>Fungi incertae sedis</taxon>
        <taxon>Chytridiomycota</taxon>
        <taxon>Chytridiomycota incertae sedis</taxon>
        <taxon>Chytridiomycetes</taxon>
        <taxon>Lobulomycetales</taxon>
        <taxon>Lobulomycetaceae</taxon>
        <taxon>Clydaea</taxon>
    </lineage>
</organism>
<evidence type="ECO:0000313" key="14">
    <source>
        <dbReference type="EMBL" id="KAJ3221680.1"/>
    </source>
</evidence>
<dbReference type="PROSITE" id="PS00046">
    <property type="entry name" value="HISTONE_H2A"/>
    <property type="match status" value="1"/>
</dbReference>
<accession>A0AAD5Y102</accession>
<dbReference type="InterPro" id="IPR009072">
    <property type="entry name" value="Histone-fold"/>
</dbReference>
<comment type="caution">
    <text evidence="14">The sequence shown here is derived from an EMBL/GenBank/DDBJ whole genome shotgun (WGS) entry which is preliminary data.</text>
</comment>
<keyword evidence="5 10" id="KW-0238">DNA-binding</keyword>
<feature type="region of interest" description="Disordered" evidence="11">
    <location>
        <begin position="1"/>
        <end position="26"/>
    </location>
</feature>
<dbReference type="InterPro" id="IPR007125">
    <property type="entry name" value="H2A/H2B/H3"/>
</dbReference>
<dbReference type="Gene3D" id="1.10.20.10">
    <property type="entry name" value="Histone, subunit A"/>
    <property type="match status" value="1"/>
</dbReference>
<comment type="similarity">
    <text evidence="3 10">Belongs to the histone H2A family.</text>
</comment>
<evidence type="ECO:0000256" key="4">
    <source>
        <dbReference type="ARBA" id="ARBA00022454"/>
    </source>
</evidence>
<protein>
    <recommendedName>
        <fullName evidence="10">Histone H2A</fullName>
    </recommendedName>
</protein>
<comment type="subcellular location">
    <subcellularLocation>
        <location evidence="2">Chromosome</location>
    </subcellularLocation>
    <subcellularLocation>
        <location evidence="1 10">Nucleus</location>
    </subcellularLocation>
</comment>
<dbReference type="GO" id="GO:0046982">
    <property type="term" value="F:protein heterodimerization activity"/>
    <property type="evidence" value="ECO:0007669"/>
    <property type="project" value="InterPro"/>
</dbReference>
<feature type="domain" description="Histone H2A C-terminal" evidence="13">
    <location>
        <begin position="97"/>
        <end position="123"/>
    </location>
</feature>
<comment type="subunit">
    <text evidence="9">The nucleosome is a histone octamer containing two molecules each of H2A, H2B, H3 and H4 assembled in one H3-H4 heterotetramer and two H2A-H2B heterodimers. The octamer wraps approximately 147 bp of DNA. H2A or its variant H2A.Z forms a heterodimer with H2B. H2A.Z associates with the VPS72/SWC2 subunit of the SWR1 chromatin remodeling complex. Also interacts with RBP1/DNA-directed RNA polymerase II largest subunit.</text>
</comment>
<feature type="compositionally biased region" description="Gly residues" evidence="11">
    <location>
        <begin position="1"/>
        <end position="11"/>
    </location>
</feature>
<keyword evidence="15" id="KW-1185">Reference proteome</keyword>
<keyword evidence="6 10" id="KW-0539">Nucleus</keyword>
<dbReference type="Pfam" id="PF16211">
    <property type="entry name" value="Histone_H2A_C"/>
    <property type="match status" value="1"/>
</dbReference>
<dbReference type="InterPro" id="IPR032454">
    <property type="entry name" value="Histone_H2A_C"/>
</dbReference>
<dbReference type="AlphaFoldDB" id="A0AAD5Y102"/>
<proteinExistence type="inferred from homology"/>
<evidence type="ECO:0000256" key="5">
    <source>
        <dbReference type="ARBA" id="ARBA00023125"/>
    </source>
</evidence>
<evidence type="ECO:0000256" key="2">
    <source>
        <dbReference type="ARBA" id="ARBA00004286"/>
    </source>
</evidence>
<evidence type="ECO:0000256" key="11">
    <source>
        <dbReference type="SAM" id="MobiDB-lite"/>
    </source>
</evidence>
<sequence>MVKSGKGGKGGKAQQKSKSQSRASRAGLQFPVGRIHRYLKIRTQNHIRVGAKAAIYTSAILEYLVAEVLELAGNASKDLKVKRINPRHLQLAIRGDDELDSLIRATIAGGGVVPHIHPKLQAKPAVHTTVTPGSKHDD</sequence>
<dbReference type="GO" id="GO:0030527">
    <property type="term" value="F:structural constituent of chromatin"/>
    <property type="evidence" value="ECO:0007669"/>
    <property type="project" value="InterPro"/>
</dbReference>
<gene>
    <name evidence="14" type="primary">HTZ1</name>
    <name evidence="14" type="ORF">HK099_003236</name>
</gene>
<evidence type="ECO:0000256" key="3">
    <source>
        <dbReference type="ARBA" id="ARBA00010691"/>
    </source>
</evidence>
<dbReference type="CDD" id="cd00074">
    <property type="entry name" value="HFD_H2A"/>
    <property type="match status" value="1"/>
</dbReference>
<dbReference type="PANTHER" id="PTHR23430">
    <property type="entry name" value="HISTONE H2A"/>
    <property type="match status" value="1"/>
</dbReference>